<accession>A0ACB5QQQ5</accession>
<protein>
    <submittedName>
        <fullName evidence="1">DUF1840 domain-containing protein</fullName>
    </submittedName>
</protein>
<evidence type="ECO:0000313" key="2">
    <source>
        <dbReference type="Proteomes" id="UP001055013"/>
    </source>
</evidence>
<proteinExistence type="predicted"/>
<name>A0ACB5QQQ5_9BURK</name>
<comment type="caution">
    <text evidence="1">The sequence shown here is derived from an EMBL/GenBank/DDBJ whole genome shotgun (WGS) entry which is preliminary data.</text>
</comment>
<organism evidence="1 2">
    <name type="scientific">Caballeronia novacaledonica</name>
    <dbReference type="NCBI Taxonomy" id="1544861"/>
    <lineage>
        <taxon>Bacteria</taxon>
        <taxon>Pseudomonadati</taxon>
        <taxon>Pseudomonadota</taxon>
        <taxon>Betaproteobacteria</taxon>
        <taxon>Burkholderiales</taxon>
        <taxon>Burkholderiaceae</taxon>
        <taxon>Caballeronia</taxon>
    </lineage>
</organism>
<gene>
    <name evidence="1" type="ORF">CBA19CS22_13305</name>
</gene>
<dbReference type="Proteomes" id="UP001055013">
    <property type="component" value="Unassembled WGS sequence"/>
</dbReference>
<keyword evidence="2" id="KW-1185">Reference proteome</keyword>
<reference evidence="1" key="1">
    <citation type="submission" date="2021-09" db="EMBL/GenBank/DDBJ databases">
        <title>Isolation and characterization of 3-chlorobenzoate degrading bacteria from soils in Shizuoka.</title>
        <authorList>
            <person name="Ifat A."/>
            <person name="Ogawa N."/>
            <person name="Kimbara K."/>
            <person name="Moriuchi R."/>
            <person name="Dohra H."/>
            <person name="Shintani M."/>
        </authorList>
    </citation>
    <scope>NUCLEOTIDE SEQUENCE</scope>
    <source>
        <strain evidence="1">19CS2-2</strain>
    </source>
</reference>
<evidence type="ECO:0000313" key="1">
    <source>
        <dbReference type="EMBL" id="GJH17525.1"/>
    </source>
</evidence>
<sequence>MLVTFKCRSTPDVVMLRNLAEFLLAFIGKRVGSRGVISHDELEGAIPRLESAIQEEARSEVALDALHHVPNDYASNHCDVATIGHRAWPLLDMMREARRQNDDILWGI</sequence>
<dbReference type="EMBL" id="BPUR01000006">
    <property type="protein sequence ID" value="GJH17525.1"/>
    <property type="molecule type" value="Genomic_DNA"/>
</dbReference>